<accession>M6WT72</accession>
<protein>
    <recommendedName>
        <fullName evidence="1">Type ISP restriction-modification enzyme LLaBIII C-terminal specificity domain-containing protein</fullName>
    </recommendedName>
</protein>
<comment type="caution">
    <text evidence="2">The sequence shown here is derived from an EMBL/GenBank/DDBJ whole genome shotgun (WGS) entry which is preliminary data.</text>
</comment>
<feature type="domain" description="Type ISP restriction-modification enzyme LLaBIII C-terminal specificity" evidence="1">
    <location>
        <begin position="4"/>
        <end position="211"/>
    </location>
</feature>
<dbReference type="AlphaFoldDB" id="M6WT72"/>
<proteinExistence type="predicted"/>
<dbReference type="Pfam" id="PF18135">
    <property type="entry name" value="Type_ISP_C"/>
    <property type="match status" value="1"/>
</dbReference>
<dbReference type="Proteomes" id="UP000012159">
    <property type="component" value="Unassembled WGS sequence"/>
</dbReference>
<sequence>MISKSQCFPLYLYDTDENEDNAEESLFTSAKTNKSDSERKRRGAITDAGLAHFQEKYPKEKITKEDLFYYIYRLLHSPEYREKYADNLSKELPRIPAVKSASDFRAFEKAGRELAKLHVDYEKVKPYPVEIATTKKLADKDYSVTQMRYAKNGKEKDLSTVIFNEYITIQGIPVEAYEYVVNGKQALDWIIERYCVKTDKDSGIVNDGQRRLKRIRSIFWNFFRGLSR</sequence>
<evidence type="ECO:0000313" key="2">
    <source>
        <dbReference type="EMBL" id="EMO64968.1"/>
    </source>
</evidence>
<gene>
    <name evidence="2" type="ORF">LEP1GSC133_2867</name>
</gene>
<evidence type="ECO:0000313" key="3">
    <source>
        <dbReference type="Proteomes" id="UP000012159"/>
    </source>
</evidence>
<dbReference type="EMBL" id="AKWF02000018">
    <property type="protein sequence ID" value="EMO64968.1"/>
    <property type="molecule type" value="Genomic_DNA"/>
</dbReference>
<name>M6WT72_LEPBO</name>
<reference evidence="2 3" key="1">
    <citation type="submission" date="2013-01" db="EMBL/GenBank/DDBJ databases">
        <authorList>
            <person name="Harkins D.M."/>
            <person name="Durkin A.S."/>
            <person name="Brinkac L.M."/>
            <person name="Haft D.H."/>
            <person name="Selengut J.D."/>
            <person name="Sanka R."/>
            <person name="DePew J."/>
            <person name="Purushe J."/>
            <person name="Picardeau M."/>
            <person name="Werts C."/>
            <person name="Goarant C."/>
            <person name="Vinetz J.M."/>
            <person name="Sutton G.G."/>
            <person name="Nierman W.C."/>
            <person name="Fouts D.E."/>
        </authorList>
    </citation>
    <scope>NUCLEOTIDE SEQUENCE [LARGE SCALE GENOMIC DNA]</scope>
    <source>
        <strain evidence="2 3">200901868</strain>
    </source>
</reference>
<organism evidence="2 3">
    <name type="scientific">Leptospira borgpetersenii serovar Pomona str. 200901868</name>
    <dbReference type="NCBI Taxonomy" id="1192866"/>
    <lineage>
        <taxon>Bacteria</taxon>
        <taxon>Pseudomonadati</taxon>
        <taxon>Spirochaetota</taxon>
        <taxon>Spirochaetia</taxon>
        <taxon>Leptospirales</taxon>
        <taxon>Leptospiraceae</taxon>
        <taxon>Leptospira</taxon>
    </lineage>
</organism>
<evidence type="ECO:0000259" key="1">
    <source>
        <dbReference type="Pfam" id="PF18135"/>
    </source>
</evidence>
<dbReference type="InterPro" id="IPR041635">
    <property type="entry name" value="Type_ISP_LLaBIII_C"/>
</dbReference>